<protein>
    <submittedName>
        <fullName evidence="3">Uncharacterized protein</fullName>
    </submittedName>
</protein>
<accession>A6GC12</accession>
<dbReference type="OrthoDB" id="9798157at2"/>
<dbReference type="PROSITE" id="PS51257">
    <property type="entry name" value="PROKAR_LIPOPROTEIN"/>
    <property type="match status" value="1"/>
</dbReference>
<feature type="region of interest" description="Disordered" evidence="1">
    <location>
        <begin position="25"/>
        <end position="46"/>
    </location>
</feature>
<dbReference type="RefSeq" id="WP_006974253.1">
    <property type="nucleotide sequence ID" value="NZ_ABCS01000062.1"/>
</dbReference>
<evidence type="ECO:0000313" key="4">
    <source>
        <dbReference type="Proteomes" id="UP000005801"/>
    </source>
</evidence>
<dbReference type="GO" id="GO:0019825">
    <property type="term" value="F:oxygen binding"/>
    <property type="evidence" value="ECO:0007669"/>
    <property type="project" value="InterPro"/>
</dbReference>
<dbReference type="Proteomes" id="UP000005801">
    <property type="component" value="Unassembled WGS sequence"/>
</dbReference>
<dbReference type="SUPFAM" id="SSF46458">
    <property type="entry name" value="Globin-like"/>
    <property type="match status" value="1"/>
</dbReference>
<dbReference type="AlphaFoldDB" id="A6GC12"/>
<name>A6GC12_9BACT</name>
<feature type="chain" id="PRO_5002697648" evidence="2">
    <location>
        <begin position="22"/>
        <end position="187"/>
    </location>
</feature>
<dbReference type="Gene3D" id="1.10.490.10">
    <property type="entry name" value="Globins"/>
    <property type="match status" value="1"/>
</dbReference>
<keyword evidence="4" id="KW-1185">Reference proteome</keyword>
<reference evidence="3 4" key="1">
    <citation type="submission" date="2007-06" db="EMBL/GenBank/DDBJ databases">
        <authorList>
            <person name="Shimkets L."/>
            <person name="Ferriera S."/>
            <person name="Johnson J."/>
            <person name="Kravitz S."/>
            <person name="Beeson K."/>
            <person name="Sutton G."/>
            <person name="Rogers Y.-H."/>
            <person name="Friedman R."/>
            <person name="Frazier M."/>
            <person name="Venter J.C."/>
        </authorList>
    </citation>
    <scope>NUCLEOTIDE SEQUENCE [LARGE SCALE GENOMIC DNA]</scope>
    <source>
        <strain evidence="3 4">SIR-1</strain>
    </source>
</reference>
<dbReference type="STRING" id="391625.PPSIR1_24239"/>
<feature type="compositionally biased region" description="Low complexity" evidence="1">
    <location>
        <begin position="33"/>
        <end position="46"/>
    </location>
</feature>
<proteinExistence type="predicted"/>
<dbReference type="GO" id="GO:0020037">
    <property type="term" value="F:heme binding"/>
    <property type="evidence" value="ECO:0007669"/>
    <property type="project" value="InterPro"/>
</dbReference>
<evidence type="ECO:0000256" key="1">
    <source>
        <dbReference type="SAM" id="MobiDB-lite"/>
    </source>
</evidence>
<feature type="signal peptide" evidence="2">
    <location>
        <begin position="1"/>
        <end position="21"/>
    </location>
</feature>
<dbReference type="InterPro" id="IPR012292">
    <property type="entry name" value="Globin/Proto"/>
</dbReference>
<dbReference type="InterPro" id="IPR009050">
    <property type="entry name" value="Globin-like_sf"/>
</dbReference>
<dbReference type="EMBL" id="ABCS01000062">
    <property type="protein sequence ID" value="EDM76574.1"/>
    <property type="molecule type" value="Genomic_DNA"/>
</dbReference>
<dbReference type="eggNOG" id="COG2346">
    <property type="taxonomic scope" value="Bacteria"/>
</dbReference>
<keyword evidence="2" id="KW-0732">Signal</keyword>
<evidence type="ECO:0000313" key="3">
    <source>
        <dbReference type="EMBL" id="EDM76574.1"/>
    </source>
</evidence>
<organism evidence="3 4">
    <name type="scientific">Plesiocystis pacifica SIR-1</name>
    <dbReference type="NCBI Taxonomy" id="391625"/>
    <lineage>
        <taxon>Bacteria</taxon>
        <taxon>Pseudomonadati</taxon>
        <taxon>Myxococcota</taxon>
        <taxon>Polyangia</taxon>
        <taxon>Nannocystales</taxon>
        <taxon>Nannocystaceae</taxon>
        <taxon>Plesiocystis</taxon>
    </lineage>
</organism>
<comment type="caution">
    <text evidence="3">The sequence shown here is derived from an EMBL/GenBank/DDBJ whole genome shotgun (WGS) entry which is preliminary data.</text>
</comment>
<evidence type="ECO:0000256" key="2">
    <source>
        <dbReference type="SAM" id="SignalP"/>
    </source>
</evidence>
<sequence>MSTRTIHSLLVAAAALTGACAASSPDSEGGGEASAQTEAETHAAETSACSRYGGPGEVGGVVSEHIVPALTGDCRVSAMFTSLPEPAQVHLVECLTIQVQELFACEGASYAGAEDSTGALCRDMVSAHAGLGITNGDFDAVIEDIVAGLQAAGISQADIDAVAPAVLSTRADMVEVQTDALSNSSCG</sequence>
<gene>
    <name evidence="3" type="ORF">PPSIR1_24239</name>
</gene>